<sequence length="411" mass="45283">MPVLFVHGVPATSRLWRPILSRLDRTDEVEALDLPGFASAPPEGWVPIKENYVAHVIGRIEALHARGGPVHLVGHDWGCLLALRAASLRPELLRSVAAGNGPIDPDWPLHSLWREWMIPERGEALADAQAVSTTMPGTLERLGYPAEDAAANSFVTPGNARRILSLYRSAVDIGRAWSPDLARIVVPSMLLWGERDLTVPIEIGRRMATRMGAEMVPLPADHFWPYEAPDEAVAALKRLWARAEAREWTILTQPAPPALRQGCRHGRRGEWWSGIEDCGSRSPFSPSKAGVRQCAPSSPESARRPAEGGCNALVLSKRKGEGSALLRAGRRRRRTEEMILWPRCMSPRSKRCCRAGPLRSKLPATGSRPAWRSAVNMLRCMHAIIPCQRVPRWGGAPAVRAFSSMSGRARS</sequence>
<organism evidence="3 4">
    <name type="scientific">Alterirhizorhabdus solaris</name>
    <dbReference type="NCBI Taxonomy" id="2529389"/>
    <lineage>
        <taxon>Bacteria</taxon>
        <taxon>Pseudomonadati</taxon>
        <taxon>Pseudomonadota</taxon>
        <taxon>Alphaproteobacteria</taxon>
        <taxon>Sphingomonadales</taxon>
        <taxon>Rhizorhabdaceae</taxon>
        <taxon>Alterirhizorhabdus</taxon>
    </lineage>
</organism>
<name>A0A558R550_9SPHN</name>
<dbReference type="PANTHER" id="PTHR43689">
    <property type="entry name" value="HYDROLASE"/>
    <property type="match status" value="1"/>
</dbReference>
<dbReference type="AlphaFoldDB" id="A0A558R550"/>
<evidence type="ECO:0000256" key="1">
    <source>
        <dbReference type="SAM" id="MobiDB-lite"/>
    </source>
</evidence>
<dbReference type="EMBL" id="VNIM01000033">
    <property type="protein sequence ID" value="TVV74478.1"/>
    <property type="molecule type" value="Genomic_DNA"/>
</dbReference>
<evidence type="ECO:0000313" key="4">
    <source>
        <dbReference type="Proteomes" id="UP000318681"/>
    </source>
</evidence>
<gene>
    <name evidence="3" type="ORF">FOY91_09870</name>
</gene>
<dbReference type="GO" id="GO:0016787">
    <property type="term" value="F:hydrolase activity"/>
    <property type="evidence" value="ECO:0007669"/>
    <property type="project" value="UniProtKB-KW"/>
</dbReference>
<dbReference type="Gene3D" id="3.40.50.1820">
    <property type="entry name" value="alpha/beta hydrolase"/>
    <property type="match status" value="1"/>
</dbReference>
<protein>
    <submittedName>
        <fullName evidence="3">Alpha/beta hydrolase</fullName>
    </submittedName>
</protein>
<dbReference type="PANTHER" id="PTHR43689:SF8">
    <property type="entry name" value="ALPHA_BETA-HYDROLASES SUPERFAMILY PROTEIN"/>
    <property type="match status" value="1"/>
</dbReference>
<reference evidence="3 4" key="1">
    <citation type="submission" date="2019-07" db="EMBL/GenBank/DDBJ databases">
        <title>Sphingomonas solaris sp. nov., isolated from a solar panel from Boston, Massachusetts.</title>
        <authorList>
            <person name="Tanner K."/>
            <person name="Pascual J."/>
            <person name="Mancuso C."/>
            <person name="Pereto J."/>
            <person name="Khalil A."/>
            <person name="Vilanova C."/>
        </authorList>
    </citation>
    <scope>NUCLEOTIDE SEQUENCE [LARGE SCALE GENOMIC DNA]</scope>
    <source>
        <strain evidence="3 4">R4DWN</strain>
    </source>
</reference>
<feature type="domain" description="AB hydrolase-1" evidence="2">
    <location>
        <begin position="3"/>
        <end position="235"/>
    </location>
</feature>
<dbReference type="RefSeq" id="WP_145150778.1">
    <property type="nucleotide sequence ID" value="NZ_VNIM01000033.1"/>
</dbReference>
<comment type="caution">
    <text evidence="3">The sequence shown here is derived from an EMBL/GenBank/DDBJ whole genome shotgun (WGS) entry which is preliminary data.</text>
</comment>
<evidence type="ECO:0000313" key="3">
    <source>
        <dbReference type="EMBL" id="TVV74478.1"/>
    </source>
</evidence>
<dbReference type="InterPro" id="IPR029058">
    <property type="entry name" value="AB_hydrolase_fold"/>
</dbReference>
<dbReference type="InterPro" id="IPR000073">
    <property type="entry name" value="AB_hydrolase_1"/>
</dbReference>
<keyword evidence="3" id="KW-0378">Hydrolase</keyword>
<proteinExistence type="predicted"/>
<keyword evidence="4" id="KW-1185">Reference proteome</keyword>
<dbReference type="Proteomes" id="UP000318681">
    <property type="component" value="Unassembled WGS sequence"/>
</dbReference>
<dbReference type="OrthoDB" id="9804723at2"/>
<dbReference type="Pfam" id="PF12697">
    <property type="entry name" value="Abhydrolase_6"/>
    <property type="match status" value="1"/>
</dbReference>
<dbReference type="SUPFAM" id="SSF53474">
    <property type="entry name" value="alpha/beta-Hydrolases"/>
    <property type="match status" value="1"/>
</dbReference>
<accession>A0A558R550</accession>
<evidence type="ECO:0000259" key="2">
    <source>
        <dbReference type="Pfam" id="PF12697"/>
    </source>
</evidence>
<feature type="region of interest" description="Disordered" evidence="1">
    <location>
        <begin position="283"/>
        <end position="308"/>
    </location>
</feature>